<evidence type="ECO:0000313" key="1">
    <source>
        <dbReference type="EMBL" id="SHM97121.1"/>
    </source>
</evidence>
<dbReference type="AlphaFoldDB" id="A0A1M7N160"/>
<evidence type="ECO:0000313" key="2">
    <source>
        <dbReference type="Proteomes" id="UP000184111"/>
    </source>
</evidence>
<organism evidence="1 2">
    <name type="scientific">Actinacidiphila paucisporea</name>
    <dbReference type="NCBI Taxonomy" id="310782"/>
    <lineage>
        <taxon>Bacteria</taxon>
        <taxon>Bacillati</taxon>
        <taxon>Actinomycetota</taxon>
        <taxon>Actinomycetes</taxon>
        <taxon>Kitasatosporales</taxon>
        <taxon>Streptomycetaceae</taxon>
        <taxon>Actinacidiphila</taxon>
    </lineage>
</organism>
<accession>A0A1M7N160</accession>
<proteinExistence type="predicted"/>
<name>A0A1M7N160_9ACTN</name>
<gene>
    <name evidence="1" type="ORF">SAMN05216499_11784</name>
</gene>
<keyword evidence="2" id="KW-1185">Reference proteome</keyword>
<reference evidence="1 2" key="1">
    <citation type="submission" date="2016-11" db="EMBL/GenBank/DDBJ databases">
        <authorList>
            <person name="Jaros S."/>
            <person name="Januszkiewicz K."/>
            <person name="Wedrychowicz H."/>
        </authorList>
    </citation>
    <scope>NUCLEOTIDE SEQUENCE [LARGE SCALE GENOMIC DNA]</scope>
    <source>
        <strain evidence="1 2">CGMCC 4.2025</strain>
    </source>
</reference>
<sequence length="229" mass="25668">MMENPRTEGWFVWGMHSTDLPDTPGVPRLVVELPAVKEMIEMLAQRYVTGQELHEALDAFAQRISPPDYRNHYAEEETTGYDCPHNCPVCIGARPEFDAIAAESYMHKVRHSDPDRYPYAAGKTTLHRSYCPRVARYVGYAEPMGPPWPLAGLPAFAHHGVCSTLWAAGMKIMTAEEATEWVRWQTDPRHGTGYKLCCDCLSPVPAAVSGEESTFDVNYWSADSTVTWG</sequence>
<dbReference type="EMBL" id="FRBI01000017">
    <property type="protein sequence ID" value="SHM97121.1"/>
    <property type="molecule type" value="Genomic_DNA"/>
</dbReference>
<protein>
    <submittedName>
        <fullName evidence="1">Uncharacterized protein</fullName>
    </submittedName>
</protein>
<dbReference type="Proteomes" id="UP000184111">
    <property type="component" value="Unassembled WGS sequence"/>
</dbReference>
<dbReference type="STRING" id="310782.SAMN05216499_11784"/>